<reference evidence="1 2" key="1">
    <citation type="submission" date="2017-12" db="EMBL/GenBank/DDBJ databases">
        <title>Comparative genomics of Botrytis spp.</title>
        <authorList>
            <person name="Valero-Jimenez C.A."/>
            <person name="Tapia P."/>
            <person name="Veloso J."/>
            <person name="Silva-Moreno E."/>
            <person name="Staats M."/>
            <person name="Valdes J.H."/>
            <person name="Van Kan J.A.L."/>
        </authorList>
    </citation>
    <scope>NUCLEOTIDE SEQUENCE [LARGE SCALE GENOMIC DNA]</scope>
    <source>
        <strain evidence="1 2">MUCL2120</strain>
    </source>
</reference>
<name>A0A4Z1I4J2_9HELO</name>
<evidence type="ECO:0000313" key="1">
    <source>
        <dbReference type="EMBL" id="TGO55604.1"/>
    </source>
</evidence>
<proteinExistence type="predicted"/>
<sequence>MSLEWSEIASKLTTKKGRTENTAHGLQAQARYANINKMRTKKERIGEEALADDDDFSGLYQVVNFVPVTTLFW</sequence>
<dbReference type="Proteomes" id="UP000297452">
    <property type="component" value="Unassembled WGS sequence"/>
</dbReference>
<gene>
    <name evidence="1" type="ORF">BOTNAR_0241g00110</name>
</gene>
<comment type="caution">
    <text evidence="1">The sequence shown here is derived from an EMBL/GenBank/DDBJ whole genome shotgun (WGS) entry which is preliminary data.</text>
</comment>
<accession>A0A4Z1I4J2</accession>
<evidence type="ECO:0000313" key="2">
    <source>
        <dbReference type="Proteomes" id="UP000297452"/>
    </source>
</evidence>
<keyword evidence="2" id="KW-1185">Reference proteome</keyword>
<protein>
    <submittedName>
        <fullName evidence="1">Uncharacterized protein</fullName>
    </submittedName>
</protein>
<organism evidence="1 2">
    <name type="scientific">Botryotinia narcissicola</name>
    <dbReference type="NCBI Taxonomy" id="278944"/>
    <lineage>
        <taxon>Eukaryota</taxon>
        <taxon>Fungi</taxon>
        <taxon>Dikarya</taxon>
        <taxon>Ascomycota</taxon>
        <taxon>Pezizomycotina</taxon>
        <taxon>Leotiomycetes</taxon>
        <taxon>Helotiales</taxon>
        <taxon>Sclerotiniaceae</taxon>
        <taxon>Botryotinia</taxon>
    </lineage>
</organism>
<dbReference type="EMBL" id="PQXJ01000241">
    <property type="protein sequence ID" value="TGO55604.1"/>
    <property type="molecule type" value="Genomic_DNA"/>
</dbReference>
<dbReference type="AlphaFoldDB" id="A0A4Z1I4J2"/>